<dbReference type="Pfam" id="PF12770">
    <property type="entry name" value="CHAT"/>
    <property type="match status" value="1"/>
</dbReference>
<dbReference type="RefSeq" id="WP_324276378.1">
    <property type="nucleotide sequence ID" value="NZ_CP141261.1"/>
</dbReference>
<evidence type="ECO:0000259" key="1">
    <source>
        <dbReference type="Pfam" id="PF12770"/>
    </source>
</evidence>
<sequence length="147" mass="15565">MSGFKPHVVHFAGHADEDVLVFDTEADGDNPGQVITKSVFARAMGAVDNPPVLVVLNACHSIGHLDELLTVVPMAIGMSDEIGDPDAMSFAARFYTAIADGQSIRSAYEAARIQMEMDGMSDADLPVLRAQDTVDPAATPLVIPPTD</sequence>
<accession>A0ABZ1B2T4</accession>
<organism evidence="2 3">
    <name type="scientific">Blastococcus brunescens</name>
    <dbReference type="NCBI Taxonomy" id="1564165"/>
    <lineage>
        <taxon>Bacteria</taxon>
        <taxon>Bacillati</taxon>
        <taxon>Actinomycetota</taxon>
        <taxon>Actinomycetes</taxon>
        <taxon>Geodermatophilales</taxon>
        <taxon>Geodermatophilaceae</taxon>
        <taxon>Blastococcus</taxon>
    </lineage>
</organism>
<gene>
    <name evidence="2" type="ORF">U6N30_04950</name>
</gene>
<dbReference type="EMBL" id="CP141261">
    <property type="protein sequence ID" value="WRL65054.1"/>
    <property type="molecule type" value="Genomic_DNA"/>
</dbReference>
<protein>
    <submittedName>
        <fullName evidence="2">CHAT domain-containing protein</fullName>
    </submittedName>
</protein>
<name>A0ABZ1B2T4_9ACTN</name>
<reference evidence="2 3" key="1">
    <citation type="submission" date="2023-12" db="EMBL/GenBank/DDBJ databases">
        <title>Blastococcus brunescens sp. nov., an actonobacterium isolated from sandstone collected in sahara desert.</title>
        <authorList>
            <person name="Gtari M."/>
            <person name="Ghodhbane F."/>
        </authorList>
    </citation>
    <scope>NUCLEOTIDE SEQUENCE [LARGE SCALE GENOMIC DNA]</scope>
    <source>
        <strain evidence="2 3">BMG 8361</strain>
    </source>
</reference>
<dbReference type="Proteomes" id="UP001324287">
    <property type="component" value="Chromosome"/>
</dbReference>
<keyword evidence="3" id="KW-1185">Reference proteome</keyword>
<evidence type="ECO:0000313" key="3">
    <source>
        <dbReference type="Proteomes" id="UP001324287"/>
    </source>
</evidence>
<feature type="domain" description="CHAT" evidence="1">
    <location>
        <begin position="4"/>
        <end position="117"/>
    </location>
</feature>
<evidence type="ECO:0000313" key="2">
    <source>
        <dbReference type="EMBL" id="WRL65054.1"/>
    </source>
</evidence>
<proteinExistence type="predicted"/>
<dbReference type="InterPro" id="IPR024983">
    <property type="entry name" value="CHAT_dom"/>
</dbReference>